<reference evidence="1" key="1">
    <citation type="submission" date="2023-03" db="EMBL/GenBank/DDBJ databases">
        <title>Chromosome-scale reference genome and RAD-based genetic map of yellow starthistle (Centaurea solstitialis) reveal putative structural variation and QTLs associated with invader traits.</title>
        <authorList>
            <person name="Reatini B."/>
            <person name="Cang F.A."/>
            <person name="Jiang Q."/>
            <person name="Mckibben M.T.W."/>
            <person name="Barker M.S."/>
            <person name="Rieseberg L.H."/>
            <person name="Dlugosch K.M."/>
        </authorList>
    </citation>
    <scope>NUCLEOTIDE SEQUENCE</scope>
    <source>
        <strain evidence="1">CAN-66</strain>
        <tissue evidence="1">Leaf</tissue>
    </source>
</reference>
<gene>
    <name evidence="1" type="ORF">OSB04_032177</name>
</gene>
<evidence type="ECO:0000313" key="1">
    <source>
        <dbReference type="EMBL" id="KAJ9539444.1"/>
    </source>
</evidence>
<accession>A0AA38SAJ1</accession>
<dbReference type="AlphaFoldDB" id="A0AA38SAJ1"/>
<comment type="caution">
    <text evidence="1">The sequence shown here is derived from an EMBL/GenBank/DDBJ whole genome shotgun (WGS) entry which is preliminary data.</text>
</comment>
<name>A0AA38SAJ1_9ASTR</name>
<protein>
    <submittedName>
        <fullName evidence="1">Uncharacterized protein</fullName>
    </submittedName>
</protein>
<sequence length="80" mass="9118">MTSKPRLDIFINLAALRKLDNMHLVSVQIINFYLFLINCRETASARLKINSAKWTEYARTAFAVDPRIAFALGARFPTNS</sequence>
<dbReference type="Proteomes" id="UP001172457">
    <property type="component" value="Chromosome 8"/>
</dbReference>
<evidence type="ECO:0000313" key="2">
    <source>
        <dbReference type="Proteomes" id="UP001172457"/>
    </source>
</evidence>
<proteinExistence type="predicted"/>
<keyword evidence="2" id="KW-1185">Reference proteome</keyword>
<dbReference type="EMBL" id="JARYMX010000008">
    <property type="protein sequence ID" value="KAJ9539444.1"/>
    <property type="molecule type" value="Genomic_DNA"/>
</dbReference>
<organism evidence="1 2">
    <name type="scientific">Centaurea solstitialis</name>
    <name type="common">yellow star-thistle</name>
    <dbReference type="NCBI Taxonomy" id="347529"/>
    <lineage>
        <taxon>Eukaryota</taxon>
        <taxon>Viridiplantae</taxon>
        <taxon>Streptophyta</taxon>
        <taxon>Embryophyta</taxon>
        <taxon>Tracheophyta</taxon>
        <taxon>Spermatophyta</taxon>
        <taxon>Magnoliopsida</taxon>
        <taxon>eudicotyledons</taxon>
        <taxon>Gunneridae</taxon>
        <taxon>Pentapetalae</taxon>
        <taxon>asterids</taxon>
        <taxon>campanulids</taxon>
        <taxon>Asterales</taxon>
        <taxon>Asteraceae</taxon>
        <taxon>Carduoideae</taxon>
        <taxon>Cardueae</taxon>
        <taxon>Centaureinae</taxon>
        <taxon>Centaurea</taxon>
    </lineage>
</organism>